<comment type="caution">
    <text evidence="1">The sequence shown here is derived from an EMBL/GenBank/DDBJ whole genome shotgun (WGS) entry which is preliminary data.</text>
</comment>
<proteinExistence type="predicted"/>
<protein>
    <submittedName>
        <fullName evidence="1">Uncharacterized protein</fullName>
    </submittedName>
</protein>
<accession>A0AAV4QKQ7</accession>
<sequence length="25" mass="3205">ECYSRPRECYSYEFPEDSDLHYRYP</sequence>
<organism evidence="1 2">
    <name type="scientific">Caerostris extrusa</name>
    <name type="common">Bark spider</name>
    <name type="synonym">Caerostris bankana</name>
    <dbReference type="NCBI Taxonomy" id="172846"/>
    <lineage>
        <taxon>Eukaryota</taxon>
        <taxon>Metazoa</taxon>
        <taxon>Ecdysozoa</taxon>
        <taxon>Arthropoda</taxon>
        <taxon>Chelicerata</taxon>
        <taxon>Arachnida</taxon>
        <taxon>Araneae</taxon>
        <taxon>Araneomorphae</taxon>
        <taxon>Entelegynae</taxon>
        <taxon>Araneoidea</taxon>
        <taxon>Araneidae</taxon>
        <taxon>Caerostris</taxon>
    </lineage>
</organism>
<evidence type="ECO:0000313" key="1">
    <source>
        <dbReference type="EMBL" id="GIY08645.1"/>
    </source>
</evidence>
<feature type="non-terminal residue" evidence="1">
    <location>
        <position position="1"/>
    </location>
</feature>
<dbReference type="AlphaFoldDB" id="A0AAV4QKQ7"/>
<reference evidence="1 2" key="1">
    <citation type="submission" date="2021-06" db="EMBL/GenBank/DDBJ databases">
        <title>Caerostris extrusa draft genome.</title>
        <authorList>
            <person name="Kono N."/>
            <person name="Arakawa K."/>
        </authorList>
    </citation>
    <scope>NUCLEOTIDE SEQUENCE [LARGE SCALE GENOMIC DNA]</scope>
</reference>
<dbReference type="Proteomes" id="UP001054945">
    <property type="component" value="Unassembled WGS sequence"/>
</dbReference>
<gene>
    <name evidence="1" type="ORF">CEXT_535891</name>
</gene>
<dbReference type="EMBL" id="BPLR01006274">
    <property type="protein sequence ID" value="GIY08645.1"/>
    <property type="molecule type" value="Genomic_DNA"/>
</dbReference>
<name>A0AAV4QKQ7_CAEEX</name>
<evidence type="ECO:0000313" key="2">
    <source>
        <dbReference type="Proteomes" id="UP001054945"/>
    </source>
</evidence>
<keyword evidence="2" id="KW-1185">Reference proteome</keyword>